<dbReference type="EMBL" id="AMFJ01036053">
    <property type="protein sequence ID" value="EKD25491.1"/>
    <property type="molecule type" value="Genomic_DNA"/>
</dbReference>
<evidence type="ECO:0000256" key="3">
    <source>
        <dbReference type="ARBA" id="ARBA00023157"/>
    </source>
</evidence>
<keyword evidence="3" id="KW-1015">Disulfide bond</keyword>
<gene>
    <name evidence="6" type="ORF">ACD_80C00046G0018</name>
</gene>
<dbReference type="InterPro" id="IPR035986">
    <property type="entry name" value="PKD_dom_sf"/>
</dbReference>
<evidence type="ECO:0000256" key="4">
    <source>
        <dbReference type="SAM" id="Phobius"/>
    </source>
</evidence>
<evidence type="ECO:0000256" key="1">
    <source>
        <dbReference type="ARBA" id="ARBA00022729"/>
    </source>
</evidence>
<dbReference type="InterPro" id="IPR000601">
    <property type="entry name" value="PKD_dom"/>
</dbReference>
<dbReference type="PANTHER" id="PTHR46130:SF3">
    <property type="entry name" value="CHROMOSOME UNDETERMINED SCAFFOLD_33, WHOLE GENOME SHOTGUN SEQUENCE"/>
    <property type="match status" value="1"/>
</dbReference>
<keyword evidence="4" id="KW-0812">Transmembrane</keyword>
<accession>K1XJT0</accession>
<keyword evidence="1" id="KW-0732">Signal</keyword>
<evidence type="ECO:0000256" key="2">
    <source>
        <dbReference type="ARBA" id="ARBA00022737"/>
    </source>
</evidence>
<keyword evidence="4" id="KW-0472">Membrane</keyword>
<dbReference type="GO" id="GO:0007166">
    <property type="term" value="P:cell surface receptor signaling pathway"/>
    <property type="evidence" value="ECO:0007669"/>
    <property type="project" value="TreeGrafter"/>
</dbReference>
<dbReference type="NCBIfam" id="TIGR02232">
    <property type="entry name" value="myxo_disulf_rpt"/>
    <property type="match status" value="7"/>
</dbReference>
<dbReference type="SUPFAM" id="SSF49299">
    <property type="entry name" value="PKD domain"/>
    <property type="match status" value="3"/>
</dbReference>
<keyword evidence="2" id="KW-0677">Repeat</keyword>
<dbReference type="PANTHER" id="PTHR46130">
    <property type="entry name" value="LAMGL DOMAIN-CONTAINING PROTEIN"/>
    <property type="match status" value="1"/>
</dbReference>
<protein>
    <recommendedName>
        <fullName evidence="5">PKD domain-containing protein</fullName>
    </recommendedName>
</protein>
<dbReference type="GO" id="GO:0006508">
    <property type="term" value="P:proteolysis"/>
    <property type="evidence" value="ECO:0007669"/>
    <property type="project" value="TreeGrafter"/>
</dbReference>
<dbReference type="InterPro" id="IPR013783">
    <property type="entry name" value="Ig-like_fold"/>
</dbReference>
<sequence>MKNTKKSLRMIALWVHKMVIENHILKLLFLKSCLLTLIALGFWISWYLDIWIFSSTYATNDVHEVNICHIPQGNAENMQTITVDENSVNYISHLSHGDYTWECIVPIQPICGNNIIEPSEACDDGLSNGLPGYCNTSCTSTTPVVPICGNAIIETWEQCDLGTGNGQNKWCSTSCVIEAIQPVCGNAAVEWSEQCDDGNLVSGDGCTSSCTIESSWGSFCGNSILETGEICDDGLLNGLLWYCNTSCTSTTPVVPVCGNTVLEVWEQCDLGTGNGQNRWCSTSCTIESIQPVCGNTILEAGEECDDWNLVGWDWCTSSCILEHASTPVCGNATLEIWEQCDDGNLVSWDWCTSSCTIEHASAPVCGNTILETWEQCDDGNLIDWDWCTLSCTVENPSESICGNTVLEAGEECDDGNTLNGDACSNLCILETPDWTLLAIPNAGQRPFDTTFSATKTSRAKYVSFDLGDGSSLIENPSFPTPHTYTTLWTYTGTLIIKNNYQWAIAPWVALPQIELHETITVTSRPVVCGNGNLEAGEECDDGNILNGDACNNLCTLEIPDWDLLATPNAGQRPFDTTFIASKDSRAKYVSLDLGDGSPLVSTPLFPESYTYTTPGLFTSRVTIKNNYQWAIASWAILPEVTFQTNVFSSETALYCGDGHLNGTEQCDDRNITERDGCSSTCILETPEAKIISTPPYGEQPLTATFTATKDSRAKYISLNYGDGTPISTNPIFPISHIYPNLWEYIITLIVKNNYTWQIAYWTTLPSIQVHTEDTIAVTLCGNEIKERWEQCDLGWGNGLNLWCTNQCKREIPAANCTVTADQTVVIFAQPVTFTITDVYTWWMSLYSLDFGDHNILMPWSGLENNQMIYVHSYNIGNNTFRSYRPTIYVRNDVAYTAWDLVVGSCAQNIVSIGQDYSWLPMSSVVVNTWHSAISTITGDVSVAAMLFPNYIFNTSQIFVLDGSQPLTTIYNPGQILLSDGTVLNVDGWVVIGDTIVDPQWIIKVGALDQWGFTFDVRASSGAAWMQQNTYILWPSGRGGEVKPPVQTLNTLQFGGTDTPLLFTKPVQLIIEWFVANEVNPPKYKSEGQTERHDIITVCNTPYDVEPTNIVLFGTPQECYQTNDKNTMIWTFHSTEFMVPILSDIHLLWKKLIKDIQSSLHL</sequence>
<dbReference type="GO" id="GO:0005615">
    <property type="term" value="C:extracellular space"/>
    <property type="evidence" value="ECO:0007669"/>
    <property type="project" value="TreeGrafter"/>
</dbReference>
<feature type="transmembrane region" description="Helical" evidence="4">
    <location>
        <begin position="27"/>
        <end position="48"/>
    </location>
</feature>
<dbReference type="PROSITE" id="PS50093">
    <property type="entry name" value="PKD"/>
    <property type="match status" value="1"/>
</dbReference>
<dbReference type="GO" id="GO:0004222">
    <property type="term" value="F:metalloendopeptidase activity"/>
    <property type="evidence" value="ECO:0007669"/>
    <property type="project" value="TreeGrafter"/>
</dbReference>
<keyword evidence="4" id="KW-1133">Transmembrane helix</keyword>
<evidence type="ECO:0000259" key="5">
    <source>
        <dbReference type="PROSITE" id="PS50093"/>
    </source>
</evidence>
<feature type="domain" description="PKD" evidence="5">
    <location>
        <begin position="432"/>
        <end position="499"/>
    </location>
</feature>
<name>K1XJT0_9BACT</name>
<organism evidence="6">
    <name type="scientific">uncultured bacterium</name>
    <name type="common">gcode 4</name>
    <dbReference type="NCBI Taxonomy" id="1234023"/>
    <lineage>
        <taxon>Bacteria</taxon>
        <taxon>environmental samples</taxon>
    </lineage>
</organism>
<dbReference type="Pfam" id="PF13948">
    <property type="entry name" value="DUF4215"/>
    <property type="match status" value="3"/>
</dbReference>
<evidence type="ECO:0000313" key="6">
    <source>
        <dbReference type="EMBL" id="EKD25491.1"/>
    </source>
</evidence>
<comment type="caution">
    <text evidence="6">The sequence shown here is derived from an EMBL/GenBank/DDBJ whole genome shotgun (WGS) entry which is preliminary data.</text>
</comment>
<dbReference type="Gene3D" id="2.60.40.10">
    <property type="entry name" value="Immunoglobulins"/>
    <property type="match status" value="1"/>
</dbReference>
<proteinExistence type="predicted"/>
<reference evidence="6" key="1">
    <citation type="journal article" date="2012" name="Science">
        <title>Fermentation, hydrogen, and sulfur metabolism in multiple uncultivated bacterial phyla.</title>
        <authorList>
            <person name="Wrighton K.C."/>
            <person name="Thomas B.C."/>
            <person name="Sharon I."/>
            <person name="Miller C.S."/>
            <person name="Castelle C.J."/>
            <person name="VerBerkmoes N.C."/>
            <person name="Wilkins M.J."/>
            <person name="Hettich R.L."/>
            <person name="Lipton M.S."/>
            <person name="Williams K.H."/>
            <person name="Long P.E."/>
            <person name="Banfield J.F."/>
        </authorList>
    </citation>
    <scope>NUCLEOTIDE SEQUENCE [LARGE SCALE GENOMIC DNA]</scope>
</reference>
<dbReference type="AlphaFoldDB" id="K1XJT0"/>
<dbReference type="InterPro" id="IPR011936">
    <property type="entry name" value="Myxo_disulph_rpt"/>
</dbReference>
<dbReference type="InterPro" id="IPR043543">
    <property type="entry name" value="PAPPA/PAPPA2"/>
</dbReference>